<accession>A9P0D5</accession>
<proteinExistence type="evidence at transcript level"/>
<dbReference type="OMA" id="EWWRKET"/>
<name>A9P0D5_PICSI</name>
<dbReference type="InterPro" id="IPR036291">
    <property type="entry name" value="NAD(P)-bd_dom_sf"/>
</dbReference>
<dbReference type="Pfam" id="PF00106">
    <property type="entry name" value="adh_short"/>
    <property type="match status" value="1"/>
</dbReference>
<evidence type="ECO:0000313" key="5">
    <source>
        <dbReference type="EMBL" id="ABK26346.1"/>
    </source>
</evidence>
<evidence type="ECO:0000256" key="3">
    <source>
        <dbReference type="ARBA" id="ARBA00023002"/>
    </source>
</evidence>
<dbReference type="InterPro" id="IPR002347">
    <property type="entry name" value="SDR_fam"/>
</dbReference>
<dbReference type="Gene3D" id="3.40.50.720">
    <property type="entry name" value="NAD(P)-binding Rossmann-like Domain"/>
    <property type="match status" value="1"/>
</dbReference>
<protein>
    <submittedName>
        <fullName evidence="5">Uncharacterized protein</fullName>
    </submittedName>
</protein>
<dbReference type="GO" id="GO:0016020">
    <property type="term" value="C:membrane"/>
    <property type="evidence" value="ECO:0007669"/>
    <property type="project" value="TreeGrafter"/>
</dbReference>
<organism evidence="5">
    <name type="scientific">Picea sitchensis</name>
    <name type="common">Sitka spruce</name>
    <name type="synonym">Pinus sitchensis</name>
    <dbReference type="NCBI Taxonomy" id="3332"/>
    <lineage>
        <taxon>Eukaryota</taxon>
        <taxon>Viridiplantae</taxon>
        <taxon>Streptophyta</taxon>
        <taxon>Embryophyta</taxon>
        <taxon>Tracheophyta</taxon>
        <taxon>Spermatophyta</taxon>
        <taxon>Pinopsida</taxon>
        <taxon>Pinidae</taxon>
        <taxon>Conifers I</taxon>
        <taxon>Pinales</taxon>
        <taxon>Pinaceae</taxon>
        <taxon>Picea</taxon>
    </lineage>
</organism>
<sequence>MHLEAQGGAEMDKSSCEAAEEWWRKETVAVVTGANRGIGTEIVRLLADKGITVVLTARCRQQQDLSQQSRALIEEGRKNVVFHTLDIQRDDSVTAFAQWLKNEFGGLDILINNAGLGGAKVDWDLLEKRQMDFRKILEDGSCAEALTEDEETAKECLGTNYYGTKRISKALIPLLKPSIAEARIVNVSSVLGLLKFLRSETLQRQLSDIENISEEVIDCTVKQFMEDIERGADLRDSVWPVRLPTYSLSKVALNAYTRLLARDLNGKACVNSVHPGYVRTSMTFDTGDISSVEGAEYVVRVALLPPSGPSGQNFLRAQIAPF</sequence>
<dbReference type="GO" id="GO:0016491">
    <property type="term" value="F:oxidoreductase activity"/>
    <property type="evidence" value="ECO:0007669"/>
    <property type="project" value="UniProtKB-KW"/>
</dbReference>
<dbReference type="AlphaFoldDB" id="A9P0D5"/>
<dbReference type="PANTHER" id="PTHR43490">
    <property type="entry name" value="(+)-NEOMENTHOL DEHYDROGENASE"/>
    <property type="match status" value="1"/>
</dbReference>
<keyword evidence="3" id="KW-0560">Oxidoreductase</keyword>
<evidence type="ECO:0000256" key="4">
    <source>
        <dbReference type="RuleBase" id="RU000363"/>
    </source>
</evidence>
<reference evidence="5" key="1">
    <citation type="journal article" date="2008" name="BMC Genomics">
        <title>A conifer genomics resource of 200,000 spruce (Picea spp.) ESTs and 6,464 high-quality, sequence-finished full-length cDNAs for Sitka spruce (Picea sitchensis).</title>
        <authorList>
            <person name="Ralph S.G."/>
            <person name="Chun H.J."/>
            <person name="Kolosova N."/>
            <person name="Cooper D."/>
            <person name="Oddy C."/>
            <person name="Ritland C.E."/>
            <person name="Kirkpatrick R."/>
            <person name="Moore R."/>
            <person name="Barber S."/>
            <person name="Holt R.A."/>
            <person name="Jones S.J."/>
            <person name="Marra M.A."/>
            <person name="Douglas C.J."/>
            <person name="Ritland K."/>
            <person name="Bohlmann J."/>
        </authorList>
    </citation>
    <scope>NUCLEOTIDE SEQUENCE</scope>
    <source>
        <tissue evidence="5">Green portion of the leader tissue</tissue>
    </source>
</reference>
<comment type="similarity">
    <text evidence="1 4">Belongs to the short-chain dehydrogenases/reductases (SDR) family.</text>
</comment>
<dbReference type="SUPFAM" id="SSF51735">
    <property type="entry name" value="NAD(P)-binding Rossmann-fold domains"/>
    <property type="match status" value="1"/>
</dbReference>
<dbReference type="EMBL" id="EF087091">
    <property type="protein sequence ID" value="ABK26346.1"/>
    <property type="molecule type" value="mRNA"/>
</dbReference>
<dbReference type="PRINTS" id="PR00081">
    <property type="entry name" value="GDHRDH"/>
</dbReference>
<dbReference type="PRINTS" id="PR00080">
    <property type="entry name" value="SDRFAMILY"/>
</dbReference>
<evidence type="ECO:0000256" key="2">
    <source>
        <dbReference type="ARBA" id="ARBA00022857"/>
    </source>
</evidence>
<evidence type="ECO:0000256" key="1">
    <source>
        <dbReference type="ARBA" id="ARBA00006484"/>
    </source>
</evidence>
<keyword evidence="2" id="KW-0521">NADP</keyword>
<dbReference type="PANTHER" id="PTHR43490:SF73">
    <property type="entry name" value="OS07G0685800 PROTEIN"/>
    <property type="match status" value="1"/>
</dbReference>